<name>G0NYW7_CAEBE</name>
<feature type="coiled-coil region" evidence="1">
    <location>
        <begin position="280"/>
        <end position="307"/>
    </location>
</feature>
<dbReference type="AlphaFoldDB" id="G0NYW7"/>
<dbReference type="OMA" id="HIEASMP"/>
<evidence type="ECO:0000313" key="3">
    <source>
        <dbReference type="Proteomes" id="UP000008068"/>
    </source>
</evidence>
<keyword evidence="1" id="KW-0175">Coiled coil</keyword>
<evidence type="ECO:0000256" key="1">
    <source>
        <dbReference type="SAM" id="Coils"/>
    </source>
</evidence>
<dbReference type="EMBL" id="GL379985">
    <property type="protein sequence ID" value="EGT40283.1"/>
    <property type="molecule type" value="Genomic_DNA"/>
</dbReference>
<sequence length="397" mass="47277">MPDDYPEFLRNKLSMERDLARIREHRQTHDRTSEFKSETEEELQRRIRDLEQKEKEEIESIQRKTDEKLRDIQNKTETEKAKYKQQIDEMKANGEKELKEKMKIYEGIISKNKEILRLEQLQVENDLLKEEKDLRQVNQKMEATFIEEQEKTDAKRGKLMNEQKERDEERLKEVMERKNQNLQTEIQTSSDVTTKSIEIQDKKNQDVEALAKANMKTQMSLFNTLQIDNHRYNNTVMNGLNEQLQTVFDEISNSYNQCKRYLRDGFVWNDQHKIRARDSFDGLRRLFNEARRRLTEMEERLCKLENNKVSKKMAKSINEMRLKLFALDGSTSTFRGLLLAGQTNWTEEEKNDLGKLMDEFVTIKFPYFDPLNRGLQAHIEASMPDVSESSEQGQIEQ</sequence>
<organism evidence="3">
    <name type="scientific">Caenorhabditis brenneri</name>
    <name type="common">Nematode worm</name>
    <dbReference type="NCBI Taxonomy" id="135651"/>
    <lineage>
        <taxon>Eukaryota</taxon>
        <taxon>Metazoa</taxon>
        <taxon>Ecdysozoa</taxon>
        <taxon>Nematoda</taxon>
        <taxon>Chromadorea</taxon>
        <taxon>Rhabditida</taxon>
        <taxon>Rhabditina</taxon>
        <taxon>Rhabditomorpha</taxon>
        <taxon>Rhabditoidea</taxon>
        <taxon>Rhabditidae</taxon>
        <taxon>Peloderinae</taxon>
        <taxon>Caenorhabditis</taxon>
    </lineage>
</organism>
<accession>G0NYW7</accession>
<evidence type="ECO:0000313" key="2">
    <source>
        <dbReference type="EMBL" id="EGT40283.1"/>
    </source>
</evidence>
<dbReference type="InParanoid" id="G0NYW7"/>
<protein>
    <submittedName>
        <fullName evidence="2">Uncharacterized protein</fullName>
    </submittedName>
</protein>
<reference evidence="3" key="1">
    <citation type="submission" date="2011-07" db="EMBL/GenBank/DDBJ databases">
        <authorList>
            <consortium name="Caenorhabditis brenneri Sequencing and Analysis Consortium"/>
            <person name="Wilson R.K."/>
        </authorList>
    </citation>
    <scope>NUCLEOTIDE SEQUENCE [LARGE SCALE GENOMIC DNA]</scope>
    <source>
        <strain evidence="3">PB2801</strain>
    </source>
</reference>
<dbReference type="Proteomes" id="UP000008068">
    <property type="component" value="Unassembled WGS sequence"/>
</dbReference>
<proteinExistence type="predicted"/>
<gene>
    <name evidence="2" type="ORF">CAEBREN_02024</name>
</gene>
<dbReference type="HOGENOM" id="CLU_694888_0_0_1"/>
<dbReference type="STRING" id="135651.G0NYW7"/>
<dbReference type="eggNOG" id="ENOG502THJP">
    <property type="taxonomic scope" value="Eukaryota"/>
</dbReference>
<feature type="coiled-coil region" evidence="1">
    <location>
        <begin position="33"/>
        <end position="192"/>
    </location>
</feature>
<keyword evidence="3" id="KW-1185">Reference proteome</keyword>